<dbReference type="EMBL" id="BTRK01000003">
    <property type="protein sequence ID" value="GMR44239.1"/>
    <property type="molecule type" value="Genomic_DNA"/>
</dbReference>
<dbReference type="GO" id="GO:0042626">
    <property type="term" value="F:ATPase-coupled transmembrane transporter activity"/>
    <property type="evidence" value="ECO:0007669"/>
    <property type="project" value="TreeGrafter"/>
</dbReference>
<dbReference type="Gene3D" id="3.40.50.300">
    <property type="entry name" value="P-loop containing nucleotide triphosphate hydrolases"/>
    <property type="match status" value="1"/>
</dbReference>
<keyword evidence="2" id="KW-1185">Reference proteome</keyword>
<dbReference type="InterPro" id="IPR027417">
    <property type="entry name" value="P-loop_NTPase"/>
</dbReference>
<gene>
    <name evidence="1" type="ORF">PMAYCL1PPCAC_14434</name>
</gene>
<dbReference type="PANTHER" id="PTHR24222:SF76">
    <property type="entry name" value="MYCOBACTIN IMPORT ATP-BINDING_PERMEASE PROTEIN IRTB"/>
    <property type="match status" value="1"/>
</dbReference>
<evidence type="ECO:0000313" key="2">
    <source>
        <dbReference type="Proteomes" id="UP001328107"/>
    </source>
</evidence>
<dbReference type="PANTHER" id="PTHR24222">
    <property type="entry name" value="ABC TRANSPORTER B FAMILY"/>
    <property type="match status" value="1"/>
</dbReference>
<accession>A0AAN5CH44</accession>
<protein>
    <recommendedName>
        <fullName evidence="3">p-glycoprotein</fullName>
    </recommendedName>
</protein>
<dbReference type="Proteomes" id="UP001328107">
    <property type="component" value="Unassembled WGS sequence"/>
</dbReference>
<evidence type="ECO:0000313" key="1">
    <source>
        <dbReference type="EMBL" id="GMR44239.1"/>
    </source>
</evidence>
<proteinExistence type="predicted"/>
<feature type="non-terminal residue" evidence="1">
    <location>
        <position position="1"/>
    </location>
</feature>
<feature type="non-terminal residue" evidence="1">
    <location>
        <position position="76"/>
    </location>
</feature>
<sequence>LLDEATSALDSKSERIVQEALDNASQGRSSIIIAHRLSTIRKVDQVIVMEDGRVVERGGYDELRADPGGIFARMVA</sequence>
<dbReference type="AlphaFoldDB" id="A0AAN5CH44"/>
<reference evidence="2" key="1">
    <citation type="submission" date="2022-10" db="EMBL/GenBank/DDBJ databases">
        <title>Genome assembly of Pristionchus species.</title>
        <authorList>
            <person name="Yoshida K."/>
            <person name="Sommer R.J."/>
        </authorList>
    </citation>
    <scope>NUCLEOTIDE SEQUENCE [LARGE SCALE GENOMIC DNA]</scope>
    <source>
        <strain evidence="2">RS5460</strain>
    </source>
</reference>
<evidence type="ECO:0008006" key="3">
    <source>
        <dbReference type="Google" id="ProtNLM"/>
    </source>
</evidence>
<dbReference type="GO" id="GO:0005886">
    <property type="term" value="C:plasma membrane"/>
    <property type="evidence" value="ECO:0007669"/>
    <property type="project" value="TreeGrafter"/>
</dbReference>
<organism evidence="1 2">
    <name type="scientific">Pristionchus mayeri</name>
    <dbReference type="NCBI Taxonomy" id="1317129"/>
    <lineage>
        <taxon>Eukaryota</taxon>
        <taxon>Metazoa</taxon>
        <taxon>Ecdysozoa</taxon>
        <taxon>Nematoda</taxon>
        <taxon>Chromadorea</taxon>
        <taxon>Rhabditida</taxon>
        <taxon>Rhabditina</taxon>
        <taxon>Diplogasteromorpha</taxon>
        <taxon>Diplogasteroidea</taxon>
        <taxon>Neodiplogasteridae</taxon>
        <taxon>Pristionchus</taxon>
    </lineage>
</organism>
<dbReference type="SUPFAM" id="SSF52540">
    <property type="entry name" value="P-loop containing nucleoside triphosphate hydrolases"/>
    <property type="match status" value="1"/>
</dbReference>
<name>A0AAN5CH44_9BILA</name>
<dbReference type="InterPro" id="IPR039421">
    <property type="entry name" value="Type_1_exporter"/>
</dbReference>
<comment type="caution">
    <text evidence="1">The sequence shown here is derived from an EMBL/GenBank/DDBJ whole genome shotgun (WGS) entry which is preliminary data.</text>
</comment>